<dbReference type="OrthoDB" id="2328834at2"/>
<organism evidence="2 3">
    <name type="scientific">Anaerococcus tetradius</name>
    <dbReference type="NCBI Taxonomy" id="33036"/>
    <lineage>
        <taxon>Bacteria</taxon>
        <taxon>Bacillati</taxon>
        <taxon>Bacillota</taxon>
        <taxon>Tissierellia</taxon>
        <taxon>Tissierellales</taxon>
        <taxon>Peptoniphilaceae</taxon>
        <taxon>Anaerococcus</taxon>
    </lineage>
</organism>
<dbReference type="RefSeq" id="WP_060929627.1">
    <property type="nucleotide sequence ID" value="NZ_KQ955281.1"/>
</dbReference>
<dbReference type="PATRIC" id="fig|33036.3.peg.1387"/>
<comment type="caution">
    <text evidence="2">The sequence shown here is derived from an EMBL/GenBank/DDBJ whole genome shotgun (WGS) entry which is preliminary data.</text>
</comment>
<dbReference type="Gene3D" id="1.10.720.30">
    <property type="entry name" value="SAP domain"/>
    <property type="match status" value="1"/>
</dbReference>
<evidence type="ECO:0000256" key="1">
    <source>
        <dbReference type="SAM" id="MobiDB-lite"/>
    </source>
</evidence>
<evidence type="ECO:0000313" key="3">
    <source>
        <dbReference type="Proteomes" id="UP000070383"/>
    </source>
</evidence>
<sequence length="92" mass="10602">MTKYYNTKTRAIIDSPFLISGANWINYEDKDNEAEKSVVETENEDSELEVKNQSSSNEKITKADIENELEALGIEYDKKSTKDELYALLMEQ</sequence>
<keyword evidence="3" id="KW-1185">Reference proteome</keyword>
<accession>A0A133KDE2</accession>
<dbReference type="InterPro" id="IPR036361">
    <property type="entry name" value="SAP_dom_sf"/>
</dbReference>
<name>A0A133KDE2_9FIRM</name>
<evidence type="ECO:0000313" key="2">
    <source>
        <dbReference type="EMBL" id="KWZ77579.1"/>
    </source>
</evidence>
<dbReference type="AlphaFoldDB" id="A0A133KDE2"/>
<gene>
    <name evidence="2" type="ORF">HMPREF3200_01400</name>
</gene>
<reference evidence="3" key="1">
    <citation type="submission" date="2016-01" db="EMBL/GenBank/DDBJ databases">
        <authorList>
            <person name="Mitreva M."/>
            <person name="Pepin K.H."/>
            <person name="Mihindukulasuriya K.A."/>
            <person name="Fulton R."/>
            <person name="Fronick C."/>
            <person name="O'Laughlin M."/>
            <person name="Miner T."/>
            <person name="Herter B."/>
            <person name="Rosa B.A."/>
            <person name="Cordes M."/>
            <person name="Tomlinson C."/>
            <person name="Wollam A."/>
            <person name="Palsikar V.B."/>
            <person name="Mardis E.R."/>
            <person name="Wilson R.K."/>
        </authorList>
    </citation>
    <scope>NUCLEOTIDE SEQUENCE [LARGE SCALE GENOMIC DNA]</scope>
    <source>
        <strain evidence="3">MJR8151</strain>
    </source>
</reference>
<proteinExistence type="predicted"/>
<dbReference type="Proteomes" id="UP000070383">
    <property type="component" value="Unassembled WGS sequence"/>
</dbReference>
<evidence type="ECO:0008006" key="4">
    <source>
        <dbReference type="Google" id="ProtNLM"/>
    </source>
</evidence>
<dbReference type="STRING" id="33036.HMPREF3200_01400"/>
<feature type="region of interest" description="Disordered" evidence="1">
    <location>
        <begin position="40"/>
        <end position="59"/>
    </location>
</feature>
<protein>
    <recommendedName>
        <fullName evidence="4">HeH/LEM domain-containing protein</fullName>
    </recommendedName>
</protein>
<dbReference type="EMBL" id="LRPM01000048">
    <property type="protein sequence ID" value="KWZ77579.1"/>
    <property type="molecule type" value="Genomic_DNA"/>
</dbReference>